<reference evidence="1 2" key="1">
    <citation type="submission" date="2020-02" db="EMBL/GenBank/DDBJ databases">
        <title>Genomic Insights into the Phylogeny and Genetic Plasticity of the Human and Animal Enteric Pathogen Clostridium perfringens.</title>
        <authorList>
            <person name="Feng Y."/>
            <person name="Hu Y."/>
        </authorList>
    </citation>
    <scope>NUCLEOTIDE SEQUENCE [LARGE SCALE GENOMIC DNA]</scope>
    <source>
        <strain evidence="1 2">CP-40</strain>
    </source>
</reference>
<proteinExistence type="predicted"/>
<evidence type="ECO:0000313" key="2">
    <source>
        <dbReference type="Proteomes" id="UP000481454"/>
    </source>
</evidence>
<comment type="caution">
    <text evidence="1">The sequence shown here is derived from an EMBL/GenBank/DDBJ whole genome shotgun (WGS) entry which is preliminary data.</text>
</comment>
<evidence type="ECO:0000313" key="1">
    <source>
        <dbReference type="EMBL" id="NGU31190.1"/>
    </source>
</evidence>
<accession>A0AAP7BWG3</accession>
<name>A0AAP7BWG3_CLOPF</name>
<organism evidence="1 2">
    <name type="scientific">Clostridium perfringens</name>
    <dbReference type="NCBI Taxonomy" id="1502"/>
    <lineage>
        <taxon>Bacteria</taxon>
        <taxon>Bacillati</taxon>
        <taxon>Bacillota</taxon>
        <taxon>Clostridia</taxon>
        <taxon>Eubacteriales</taxon>
        <taxon>Clostridiaceae</taxon>
        <taxon>Clostridium</taxon>
    </lineage>
</organism>
<protein>
    <submittedName>
        <fullName evidence="1">Uncharacterized protein</fullName>
    </submittedName>
</protein>
<gene>
    <name evidence="1" type="ORF">G6Z34_13960</name>
</gene>
<dbReference type="RefSeq" id="WP_164801149.1">
    <property type="nucleotide sequence ID" value="NZ_JAALLZ010000006.1"/>
</dbReference>
<dbReference type="EMBL" id="JAALLZ010000006">
    <property type="protein sequence ID" value="NGU31190.1"/>
    <property type="molecule type" value="Genomic_DNA"/>
</dbReference>
<dbReference type="AlphaFoldDB" id="A0AAP7BWG3"/>
<sequence>MKKNDLENGMIVETRKGLRFLILDENLIGDDLFNSLNSYDEQMNEKLFDDSDYDIIKVYKFNGRVVLSEIFEDKT</sequence>
<dbReference type="Proteomes" id="UP000481454">
    <property type="component" value="Unassembled WGS sequence"/>
</dbReference>